<evidence type="ECO:0000256" key="2">
    <source>
        <dbReference type="ARBA" id="ARBA00022989"/>
    </source>
</evidence>
<dbReference type="InterPro" id="IPR011701">
    <property type="entry name" value="MFS"/>
</dbReference>
<dbReference type="InterPro" id="IPR020846">
    <property type="entry name" value="MFS_dom"/>
</dbReference>
<feature type="transmembrane region" description="Helical" evidence="4">
    <location>
        <begin position="112"/>
        <end position="133"/>
    </location>
</feature>
<proteinExistence type="predicted"/>
<evidence type="ECO:0000313" key="7">
    <source>
        <dbReference type="Proteomes" id="UP000754644"/>
    </source>
</evidence>
<evidence type="ECO:0000256" key="1">
    <source>
        <dbReference type="ARBA" id="ARBA00022692"/>
    </source>
</evidence>
<keyword evidence="1 4" id="KW-0812">Transmembrane</keyword>
<dbReference type="AlphaFoldDB" id="A0A973A8R3"/>
<feature type="transmembrane region" description="Helical" evidence="4">
    <location>
        <begin position="181"/>
        <end position="201"/>
    </location>
</feature>
<protein>
    <submittedName>
        <fullName evidence="6">MFS transporter</fullName>
    </submittedName>
</protein>
<comment type="caution">
    <text evidence="6">The sequence shown here is derived from an EMBL/GenBank/DDBJ whole genome shotgun (WGS) entry which is preliminary data.</text>
</comment>
<keyword evidence="3 4" id="KW-0472">Membrane</keyword>
<feature type="transmembrane region" description="Helical" evidence="4">
    <location>
        <begin position="355"/>
        <end position="375"/>
    </location>
</feature>
<dbReference type="Gene3D" id="1.20.1250.20">
    <property type="entry name" value="MFS general substrate transporter like domains"/>
    <property type="match status" value="2"/>
</dbReference>
<dbReference type="EMBL" id="JABMOJ010000058">
    <property type="protein sequence ID" value="NQV64036.1"/>
    <property type="molecule type" value="Genomic_DNA"/>
</dbReference>
<evidence type="ECO:0000256" key="4">
    <source>
        <dbReference type="SAM" id="Phobius"/>
    </source>
</evidence>
<keyword evidence="2 4" id="KW-1133">Transmembrane helix</keyword>
<feature type="transmembrane region" description="Helical" evidence="4">
    <location>
        <begin position="87"/>
        <end position="106"/>
    </location>
</feature>
<evidence type="ECO:0000259" key="5">
    <source>
        <dbReference type="PROSITE" id="PS50850"/>
    </source>
</evidence>
<gene>
    <name evidence="6" type="ORF">HQ497_01610</name>
</gene>
<feature type="domain" description="Major facilitator superfamily (MFS) profile" evidence="5">
    <location>
        <begin position="22"/>
        <end position="411"/>
    </location>
</feature>
<feature type="transmembrane region" description="Helical" evidence="4">
    <location>
        <begin position="61"/>
        <end position="80"/>
    </location>
</feature>
<dbReference type="Pfam" id="PF07690">
    <property type="entry name" value="MFS_1"/>
    <property type="match status" value="1"/>
</dbReference>
<accession>A0A973A8R3</accession>
<organism evidence="6 7">
    <name type="scientific">SAR86 cluster bacterium</name>
    <dbReference type="NCBI Taxonomy" id="2030880"/>
    <lineage>
        <taxon>Bacteria</taxon>
        <taxon>Pseudomonadati</taxon>
        <taxon>Pseudomonadota</taxon>
        <taxon>Gammaproteobacteria</taxon>
        <taxon>SAR86 cluster</taxon>
    </lineage>
</organism>
<feature type="transmembrane region" description="Helical" evidence="4">
    <location>
        <begin position="295"/>
        <end position="314"/>
    </location>
</feature>
<sequence>MNESTTAATPSATANNPYRWALLAGVWLLYCAFGLTATSFAPLTGLIESDLKLSHAAMGSIMGAWQLVYIFSAIPCGILLDKLGPRWALTAGGLLIAASTLFRGMADSYSTMLFAVMLFGIGGPIISAGAPKVVTSLFTGSSRGLAMGIYMTGPAIGGVISLTLTHSTLLPSLGGDWRNVMFLWTGFALLVSFIWLAIAFHPTLNRASAAPSNTPAVPQTQVIKMLLSNPAVILVLSMSVGVFLFNHGLNNWLPELLRHDGMSLITAGYWAAIPTLIGIVGSLTIPRLATPGRRFPILIGLSLCAAGASILLQFQYEPLLFSGLLLQGIARSALMTVLILTLVELPGIGDRYAGVASGLFFSAAEVGGMLGPLSLGLLYDFTGQFDAGLYLLTAVGFGLALSARRLSRLSQSDH</sequence>
<dbReference type="Proteomes" id="UP000754644">
    <property type="component" value="Unassembled WGS sequence"/>
</dbReference>
<reference evidence="6" key="1">
    <citation type="submission" date="2020-05" db="EMBL/GenBank/DDBJ databases">
        <title>Sulfur intermediates as new biogeochemical hubs in an aquatic model microbial ecosystem.</title>
        <authorList>
            <person name="Vigneron A."/>
        </authorList>
    </citation>
    <scope>NUCLEOTIDE SEQUENCE</scope>
    <source>
        <strain evidence="6">Bin.250</strain>
    </source>
</reference>
<evidence type="ECO:0000313" key="6">
    <source>
        <dbReference type="EMBL" id="NQV64036.1"/>
    </source>
</evidence>
<dbReference type="PANTHER" id="PTHR23523">
    <property type="match status" value="1"/>
</dbReference>
<dbReference type="InterPro" id="IPR052524">
    <property type="entry name" value="MFS_Cyanate_Porter"/>
</dbReference>
<feature type="transmembrane region" description="Helical" evidence="4">
    <location>
        <begin position="20"/>
        <end position="41"/>
    </location>
</feature>
<evidence type="ECO:0000256" key="3">
    <source>
        <dbReference type="ARBA" id="ARBA00023136"/>
    </source>
</evidence>
<dbReference type="PROSITE" id="PS50850">
    <property type="entry name" value="MFS"/>
    <property type="match status" value="1"/>
</dbReference>
<feature type="transmembrane region" description="Helical" evidence="4">
    <location>
        <begin position="387"/>
        <end position="406"/>
    </location>
</feature>
<feature type="transmembrane region" description="Helical" evidence="4">
    <location>
        <begin position="145"/>
        <end position="169"/>
    </location>
</feature>
<dbReference type="SUPFAM" id="SSF103473">
    <property type="entry name" value="MFS general substrate transporter"/>
    <property type="match status" value="1"/>
</dbReference>
<dbReference type="PANTHER" id="PTHR23523:SF2">
    <property type="entry name" value="2-NITROIMIDAZOLE TRANSPORTER"/>
    <property type="match status" value="1"/>
</dbReference>
<name>A0A973A8R3_9GAMM</name>
<dbReference type="GO" id="GO:0022857">
    <property type="term" value="F:transmembrane transporter activity"/>
    <property type="evidence" value="ECO:0007669"/>
    <property type="project" value="InterPro"/>
</dbReference>
<dbReference type="InterPro" id="IPR036259">
    <property type="entry name" value="MFS_trans_sf"/>
</dbReference>
<feature type="transmembrane region" description="Helical" evidence="4">
    <location>
        <begin position="320"/>
        <end position="343"/>
    </location>
</feature>
<feature type="transmembrane region" description="Helical" evidence="4">
    <location>
        <begin position="264"/>
        <end position="283"/>
    </location>
</feature>
<feature type="transmembrane region" description="Helical" evidence="4">
    <location>
        <begin position="222"/>
        <end position="244"/>
    </location>
</feature>